<evidence type="ECO:0000256" key="2">
    <source>
        <dbReference type="SAM" id="Phobius"/>
    </source>
</evidence>
<evidence type="ECO:0008006" key="6">
    <source>
        <dbReference type="Google" id="ProtNLM"/>
    </source>
</evidence>
<reference evidence="4" key="1">
    <citation type="submission" date="2022-11" db="EMBL/GenBank/DDBJ databases">
        <authorList>
            <person name="Kikuchi T."/>
        </authorList>
    </citation>
    <scope>NUCLEOTIDE SEQUENCE</scope>
    <source>
        <strain evidence="4">PS1010</strain>
    </source>
</reference>
<keyword evidence="2" id="KW-1133">Transmembrane helix</keyword>
<dbReference type="EMBL" id="CANHGI010000004">
    <property type="protein sequence ID" value="CAI5448219.1"/>
    <property type="molecule type" value="Genomic_DNA"/>
</dbReference>
<dbReference type="OrthoDB" id="5802886at2759"/>
<name>A0A9P1INP3_9PELO</name>
<keyword evidence="2" id="KW-0472">Membrane</keyword>
<keyword evidence="2" id="KW-0812">Transmembrane</keyword>
<comment type="caution">
    <text evidence="4">The sequence shown here is derived from an EMBL/GenBank/DDBJ whole genome shotgun (WGS) entry which is preliminary data.</text>
</comment>
<keyword evidence="3" id="KW-0732">Signal</keyword>
<dbReference type="AlphaFoldDB" id="A0A9P1INP3"/>
<feature type="transmembrane region" description="Helical" evidence="2">
    <location>
        <begin position="180"/>
        <end position="205"/>
    </location>
</feature>
<dbReference type="Proteomes" id="UP001152747">
    <property type="component" value="Unassembled WGS sequence"/>
</dbReference>
<evidence type="ECO:0000256" key="1">
    <source>
        <dbReference type="SAM" id="MobiDB-lite"/>
    </source>
</evidence>
<protein>
    <recommendedName>
        <fullName evidence="6">Activin types I and II receptor domain-containing protein</fullName>
    </recommendedName>
</protein>
<proteinExistence type="predicted"/>
<feature type="signal peptide" evidence="3">
    <location>
        <begin position="1"/>
        <end position="23"/>
    </location>
</feature>
<feature type="region of interest" description="Disordered" evidence="1">
    <location>
        <begin position="135"/>
        <end position="172"/>
    </location>
</feature>
<feature type="compositionally biased region" description="Basic and acidic residues" evidence="1">
    <location>
        <begin position="150"/>
        <end position="160"/>
    </location>
</feature>
<accession>A0A9P1INP3</accession>
<gene>
    <name evidence="4" type="ORF">CAMP_LOCUS10856</name>
</gene>
<evidence type="ECO:0000313" key="4">
    <source>
        <dbReference type="EMBL" id="CAI5448219.1"/>
    </source>
</evidence>
<keyword evidence="5" id="KW-1185">Reference proteome</keyword>
<evidence type="ECO:0000256" key="3">
    <source>
        <dbReference type="SAM" id="SignalP"/>
    </source>
</evidence>
<sequence>MFSNGFIFLLIFLFSLPNYFVESVKCYCTDDHCVPYGSCEGQVCMVGILRENNQVIRTCGSATVGCHRNEDEKWTDLCACDQPFCNTFAFLRTHTRRTPSSASPPAPQYIHPTPHPQMVYDHSSRLENHEALLMDGSHGQSNHDSPLVFHRMDRPDDGRPPEIPSYNQGDGSHAGNKTSLLTLLLVVVPLTVGAATVMVVAFNYYCHLC</sequence>
<feature type="chain" id="PRO_5040151815" description="Activin types I and II receptor domain-containing protein" evidence="3">
    <location>
        <begin position="24"/>
        <end position="209"/>
    </location>
</feature>
<evidence type="ECO:0000313" key="5">
    <source>
        <dbReference type="Proteomes" id="UP001152747"/>
    </source>
</evidence>
<organism evidence="4 5">
    <name type="scientific">Caenorhabditis angaria</name>
    <dbReference type="NCBI Taxonomy" id="860376"/>
    <lineage>
        <taxon>Eukaryota</taxon>
        <taxon>Metazoa</taxon>
        <taxon>Ecdysozoa</taxon>
        <taxon>Nematoda</taxon>
        <taxon>Chromadorea</taxon>
        <taxon>Rhabditida</taxon>
        <taxon>Rhabditina</taxon>
        <taxon>Rhabditomorpha</taxon>
        <taxon>Rhabditoidea</taxon>
        <taxon>Rhabditidae</taxon>
        <taxon>Peloderinae</taxon>
        <taxon>Caenorhabditis</taxon>
    </lineage>
</organism>